<evidence type="ECO:0000256" key="4">
    <source>
        <dbReference type="ARBA" id="ARBA00023015"/>
    </source>
</evidence>
<dbReference type="GO" id="GO:0009294">
    <property type="term" value="P:DNA-mediated transformation"/>
    <property type="evidence" value="ECO:0007669"/>
    <property type="project" value="EnsemblPlants"/>
</dbReference>
<dbReference type="SMART" id="SM01114">
    <property type="entry name" value="CXC"/>
    <property type="match status" value="1"/>
</dbReference>
<dbReference type="InterPro" id="IPR045318">
    <property type="entry name" value="EZH1/2-like"/>
</dbReference>
<dbReference type="InterPro" id="IPR041355">
    <property type="entry name" value="Pre-SET_CXC"/>
</dbReference>
<dbReference type="PROSITE" id="PS51633">
    <property type="entry name" value="CXC"/>
    <property type="match status" value="1"/>
</dbReference>
<dbReference type="GO" id="GO:0005634">
    <property type="term" value="C:nucleus"/>
    <property type="evidence" value="ECO:0000318"/>
    <property type="project" value="GO_Central"/>
</dbReference>
<dbReference type="InterPro" id="IPR058609">
    <property type="entry name" value="HTH_CLF-like"/>
</dbReference>
<dbReference type="GO" id="GO:0010048">
    <property type="term" value="P:vernalization response"/>
    <property type="evidence" value="ECO:0007669"/>
    <property type="project" value="EnsemblPlants"/>
</dbReference>
<evidence type="ECO:0000259" key="8">
    <source>
        <dbReference type="PROSITE" id="PS50280"/>
    </source>
</evidence>
<dbReference type="GO" id="GO:0009737">
    <property type="term" value="P:response to abscisic acid"/>
    <property type="evidence" value="ECO:0007669"/>
    <property type="project" value="EnsemblPlants"/>
</dbReference>
<feature type="compositionally biased region" description="Basic residues" evidence="7">
    <location>
        <begin position="373"/>
        <end position="387"/>
    </location>
</feature>
<dbReference type="GO" id="GO:0140951">
    <property type="term" value="F:histone H3K27 trimethyltransferase activity"/>
    <property type="evidence" value="ECO:0007669"/>
    <property type="project" value="UniProtKB-EC"/>
</dbReference>
<dbReference type="FunFam" id="2.170.270.10:FF:000001">
    <property type="entry name" value="Putative histone-lysine N-methyltransferase EZH2"/>
    <property type="match status" value="1"/>
</dbReference>
<dbReference type="InterPro" id="IPR001214">
    <property type="entry name" value="SET_dom"/>
</dbReference>
<dbReference type="GO" id="GO:0009909">
    <property type="term" value="P:regulation of flower development"/>
    <property type="evidence" value="ECO:0007669"/>
    <property type="project" value="EnsemblPlants"/>
</dbReference>
<dbReference type="GO" id="GO:0001222">
    <property type="term" value="F:transcription corepressor binding"/>
    <property type="evidence" value="ECO:0007669"/>
    <property type="project" value="EnsemblPlants"/>
</dbReference>
<feature type="compositionally biased region" description="Basic and acidic residues" evidence="7">
    <location>
        <begin position="114"/>
        <end position="127"/>
    </location>
</feature>
<evidence type="ECO:0000259" key="9">
    <source>
        <dbReference type="PROSITE" id="PS51633"/>
    </source>
</evidence>
<evidence type="ECO:0000256" key="5">
    <source>
        <dbReference type="ARBA" id="ARBA00023163"/>
    </source>
</evidence>
<feature type="region of interest" description="Disordered" evidence="7">
    <location>
        <begin position="901"/>
        <end position="927"/>
    </location>
</feature>
<dbReference type="AlphaFoldDB" id="A0A2C9UR54"/>
<dbReference type="OrthoDB" id="6141102at2759"/>
<evidence type="ECO:0000256" key="6">
    <source>
        <dbReference type="ARBA" id="ARBA00048568"/>
    </source>
</evidence>
<keyword evidence="3" id="KW-0949">S-adenosyl-L-methionine</keyword>
<comment type="catalytic activity">
    <reaction evidence="6">
        <text>L-lysyl(27)-[histone H3] + 3 S-adenosyl-L-methionine = N(6),N(6),N(6)-trimethyl-L-lysyl(27)-[histone H3] + 3 S-adenosyl-L-homocysteine + 3 H(+)</text>
        <dbReference type="Rhea" id="RHEA:60292"/>
        <dbReference type="Rhea" id="RHEA-COMP:15535"/>
        <dbReference type="Rhea" id="RHEA-COMP:15548"/>
        <dbReference type="ChEBI" id="CHEBI:15378"/>
        <dbReference type="ChEBI" id="CHEBI:29969"/>
        <dbReference type="ChEBI" id="CHEBI:57856"/>
        <dbReference type="ChEBI" id="CHEBI:59789"/>
        <dbReference type="ChEBI" id="CHEBI:61961"/>
        <dbReference type="EC" id="2.1.1.356"/>
    </reaction>
</comment>
<dbReference type="GO" id="GO:0031507">
    <property type="term" value="P:heterochromatin formation"/>
    <property type="evidence" value="ECO:0000318"/>
    <property type="project" value="GO_Central"/>
</dbReference>
<dbReference type="Gramene" id="Manes.13G122500.1.v8.1">
    <property type="protein sequence ID" value="Manes.13G122500.1.v8.1.CDS"/>
    <property type="gene ID" value="Manes.13G122500.v8.1"/>
</dbReference>
<feature type="region of interest" description="Disordered" evidence="7">
    <location>
        <begin position="469"/>
        <end position="540"/>
    </location>
</feature>
<evidence type="ECO:0000256" key="3">
    <source>
        <dbReference type="ARBA" id="ARBA00022691"/>
    </source>
</evidence>
<dbReference type="PANTHER" id="PTHR45747">
    <property type="entry name" value="HISTONE-LYSINE N-METHYLTRANSFERASE E(Z)"/>
    <property type="match status" value="1"/>
</dbReference>
<dbReference type="PROSITE" id="PS50280">
    <property type="entry name" value="SET"/>
    <property type="match status" value="1"/>
</dbReference>
<keyword evidence="5" id="KW-0804">Transcription</keyword>
<evidence type="ECO:0000256" key="1">
    <source>
        <dbReference type="ARBA" id="ARBA00022603"/>
    </source>
</evidence>
<dbReference type="Pfam" id="PF00856">
    <property type="entry name" value="SET"/>
    <property type="match status" value="1"/>
</dbReference>
<dbReference type="InterPro" id="IPR033467">
    <property type="entry name" value="Tesmin/TSO1-like_CXC"/>
</dbReference>
<accession>A0A2C9UR54</accession>
<keyword evidence="1" id="KW-0489">Methyltransferase</keyword>
<organism evidence="10 11">
    <name type="scientific">Manihot esculenta</name>
    <name type="common">Cassava</name>
    <name type="synonym">Jatropha manihot</name>
    <dbReference type="NCBI Taxonomy" id="3983"/>
    <lineage>
        <taxon>Eukaryota</taxon>
        <taxon>Viridiplantae</taxon>
        <taxon>Streptophyta</taxon>
        <taxon>Embryophyta</taxon>
        <taxon>Tracheophyta</taxon>
        <taxon>Spermatophyta</taxon>
        <taxon>Magnoliopsida</taxon>
        <taxon>eudicotyledons</taxon>
        <taxon>Gunneridae</taxon>
        <taxon>Pentapetalae</taxon>
        <taxon>rosids</taxon>
        <taxon>fabids</taxon>
        <taxon>Malpighiales</taxon>
        <taxon>Euphorbiaceae</taxon>
        <taxon>Crotonoideae</taxon>
        <taxon>Manihoteae</taxon>
        <taxon>Manihot</taxon>
    </lineage>
</organism>
<keyword evidence="4" id="KW-0805">Transcription regulation</keyword>
<reference evidence="11" key="1">
    <citation type="journal article" date="2016" name="Nat. Biotechnol.">
        <title>Sequencing wild and cultivated cassava and related species reveals extensive interspecific hybridization and genetic diversity.</title>
        <authorList>
            <person name="Bredeson J.V."/>
            <person name="Lyons J.B."/>
            <person name="Prochnik S.E."/>
            <person name="Wu G.A."/>
            <person name="Ha C.M."/>
            <person name="Edsinger-Gonzales E."/>
            <person name="Grimwood J."/>
            <person name="Schmutz J."/>
            <person name="Rabbi I.Y."/>
            <person name="Egesi C."/>
            <person name="Nauluvula P."/>
            <person name="Lebot V."/>
            <person name="Ndunguru J."/>
            <person name="Mkamilo G."/>
            <person name="Bart R.S."/>
            <person name="Setter T.L."/>
            <person name="Gleadow R.M."/>
            <person name="Kulakow P."/>
            <person name="Ferguson M.E."/>
            <person name="Rounsley S."/>
            <person name="Rokhsar D.S."/>
        </authorList>
    </citation>
    <scope>NUCLEOTIDE SEQUENCE [LARGE SCALE GENOMIC DNA]</scope>
    <source>
        <strain evidence="11">cv. AM560-2</strain>
    </source>
</reference>
<dbReference type="GO" id="GO:0009965">
    <property type="term" value="P:leaf morphogenesis"/>
    <property type="evidence" value="ECO:0007669"/>
    <property type="project" value="EnsemblPlants"/>
</dbReference>
<dbReference type="GO" id="GO:0045815">
    <property type="term" value="P:transcription initiation-coupled chromatin remodeling"/>
    <property type="evidence" value="ECO:0007669"/>
    <property type="project" value="EnsemblPlants"/>
</dbReference>
<dbReference type="SMART" id="SM00317">
    <property type="entry name" value="SET"/>
    <property type="match status" value="1"/>
</dbReference>
<dbReference type="CDD" id="cd10519">
    <property type="entry name" value="SET_EZH"/>
    <property type="match status" value="1"/>
</dbReference>
<dbReference type="SUPFAM" id="SSF82199">
    <property type="entry name" value="SET domain"/>
    <property type="match status" value="1"/>
</dbReference>
<dbReference type="GO" id="GO:1900055">
    <property type="term" value="P:regulation of leaf senescence"/>
    <property type="evidence" value="ECO:0007669"/>
    <property type="project" value="EnsemblPlants"/>
</dbReference>
<name>A0A2C9UR54_MANES</name>
<dbReference type="Gene3D" id="2.170.270.10">
    <property type="entry name" value="SET domain"/>
    <property type="match status" value="1"/>
</dbReference>
<dbReference type="GO" id="GO:0006355">
    <property type="term" value="P:regulation of DNA-templated transcription"/>
    <property type="evidence" value="ECO:0007669"/>
    <property type="project" value="EnsemblPlants"/>
</dbReference>
<dbReference type="Pfam" id="PF25996">
    <property type="entry name" value="HTH_CLF_N"/>
    <property type="match status" value="1"/>
</dbReference>
<dbReference type="GO" id="GO:0031519">
    <property type="term" value="C:PcG protein complex"/>
    <property type="evidence" value="ECO:0007669"/>
    <property type="project" value="InterPro"/>
</dbReference>
<feature type="region of interest" description="Disordered" evidence="7">
    <location>
        <begin position="355"/>
        <end position="434"/>
    </location>
</feature>
<gene>
    <name evidence="10" type="ORF">MANES_13G122500v8</name>
</gene>
<sequence length="927" mass="103737">MASKSSPAASASRSDPPKDSQELVAKPQETSLSMKEVLSVIDSLKKQVAATRCVSIKKRMEENKQKLMGVTNHLYMLSKERRSNWINITDSSVDLLTKRQRDALGMHSGIDANNGDKDSHSSQEDGHASTAVLLGSSIPVKNAVRPIKLPEVKRLPPYTTWIFLDRNQRMTEDQSVVGRRRIYYDQNGGEALICSDSEEEIIEDEEEKRDFVDSEDFILRMTAKEVGLSDIVLESLAQCLSRSPSEIKARYEVLTKDETAVWDPKNGDGDAQTVNSFLDKDLEAALDSFDNLFCRRCLVFDCRLHGCSQDLVFPAEKQHQLNHPDEENVSCGPHCYKSVLKLERIDAVNSPECGDLGENSVHPSNGLGTQISSRKKSYAQSARRRVKISQSESASSNAKNVSESSDSEIGPQQDATSPSKSKLAGKVGSCHRNSKRVAERVLSCMRKRQKKTVASDSDSIASGGLLAGDMKLRSTSRKENEDASSSSHKNVRSPIVGRSRRKECIIQDSNNSVQGEGHDGPASEMITDPPASSSDDTLRKEEGIDENVCKKELIDNRSWKPFEKSLFEKGMEIFGRNSCLISRNLLNGLKTCWDVFQYMTGSENRLACQDGDAANSLGEGYSKFDFNGALGNNEVRRRSRFLRRRGRVRRLKYSWKSTAYHSIRKRITERKDQPCRQYNPCSCRTACGKQCTCLLNGTCCEKYCGCPKSCKNRFRGCHCAKSQCRSRQCPCFAADRECDPDVCRNCWVSCGDGTLGVPNQRGDNYECRNMKLLLKQQQRVLLGRSDVSGWGAFLKNSVGKHEYLGEYTGELISHREADKRGKIYDRENSSFLFNLNDQFVLDAYRKGDKLKFANHSPDPNCYAKVIMVAGDHRVGIFAKERISAGEELFYDYRYEPDRAPAWARKPEASGSKKEDGAHTSGRAKKVA</sequence>
<dbReference type="GO" id="GO:0003727">
    <property type="term" value="F:single-stranded RNA binding"/>
    <property type="evidence" value="ECO:0007669"/>
    <property type="project" value="EnsemblPlants"/>
</dbReference>
<dbReference type="GO" id="GO:0010228">
    <property type="term" value="P:vegetative to reproductive phase transition of meristem"/>
    <property type="evidence" value="ECO:0007669"/>
    <property type="project" value="EnsemblPlants"/>
</dbReference>
<dbReference type="GO" id="GO:0046976">
    <property type="term" value="F:histone H3K27 methyltransferase activity"/>
    <property type="evidence" value="ECO:0000318"/>
    <property type="project" value="GO_Central"/>
</dbReference>
<dbReference type="InterPro" id="IPR025778">
    <property type="entry name" value="Hist-Lys_N-MeTrfase_plant"/>
</dbReference>
<dbReference type="GO" id="GO:1990110">
    <property type="term" value="P:callus formation"/>
    <property type="evidence" value="ECO:0007669"/>
    <property type="project" value="EnsemblPlants"/>
</dbReference>
<feature type="compositionally biased region" description="Basic and acidic residues" evidence="7">
    <location>
        <begin position="901"/>
        <end position="917"/>
    </location>
</feature>
<evidence type="ECO:0000256" key="2">
    <source>
        <dbReference type="ARBA" id="ARBA00022679"/>
    </source>
</evidence>
<dbReference type="EMBL" id="CM004399">
    <property type="protein sequence ID" value="OAY33762.1"/>
    <property type="molecule type" value="Genomic_DNA"/>
</dbReference>
<feature type="compositionally biased region" description="Polar residues" evidence="7">
    <location>
        <begin position="388"/>
        <end position="404"/>
    </location>
</feature>
<feature type="region of interest" description="Disordered" evidence="7">
    <location>
        <begin position="106"/>
        <end position="127"/>
    </location>
</feature>
<proteinExistence type="predicted"/>
<dbReference type="PANTHER" id="PTHR45747:SF4">
    <property type="entry name" value="HISTONE-LYSINE N-METHYLTRANSFERASE E(Z)"/>
    <property type="match status" value="1"/>
</dbReference>
<feature type="compositionally biased region" description="Basic and acidic residues" evidence="7">
    <location>
        <begin position="470"/>
        <end position="481"/>
    </location>
</feature>
<dbReference type="GO" id="GO:0141044">
    <property type="term" value="P:epigenetic programming in the endosperm"/>
    <property type="evidence" value="ECO:0007669"/>
    <property type="project" value="EnsemblPlants"/>
</dbReference>
<feature type="compositionally biased region" description="Polar residues" evidence="7">
    <location>
        <begin position="361"/>
        <end position="372"/>
    </location>
</feature>
<dbReference type="InterPro" id="IPR046341">
    <property type="entry name" value="SET_dom_sf"/>
</dbReference>
<dbReference type="GO" id="GO:0032259">
    <property type="term" value="P:methylation"/>
    <property type="evidence" value="ECO:0007669"/>
    <property type="project" value="UniProtKB-KW"/>
</dbReference>
<evidence type="ECO:0000313" key="10">
    <source>
        <dbReference type="EMBL" id="OAY33762.1"/>
    </source>
</evidence>
<dbReference type="Proteomes" id="UP000091857">
    <property type="component" value="Chromosome 13"/>
</dbReference>
<feature type="domain" description="CXC" evidence="9">
    <location>
        <begin position="664"/>
        <end position="763"/>
    </location>
</feature>
<evidence type="ECO:0000256" key="7">
    <source>
        <dbReference type="SAM" id="MobiDB-lite"/>
    </source>
</evidence>
<dbReference type="GO" id="GO:0003682">
    <property type="term" value="F:chromatin binding"/>
    <property type="evidence" value="ECO:0000318"/>
    <property type="project" value="GO_Central"/>
</dbReference>
<dbReference type="PROSITE" id="PS51576">
    <property type="entry name" value="SAM_MT43_EZ"/>
    <property type="match status" value="1"/>
</dbReference>
<evidence type="ECO:0000313" key="11">
    <source>
        <dbReference type="Proteomes" id="UP000091857"/>
    </source>
</evidence>
<feature type="domain" description="SET" evidence="8">
    <location>
        <begin position="778"/>
        <end position="893"/>
    </location>
</feature>
<keyword evidence="2" id="KW-0808">Transferase</keyword>
<dbReference type="Pfam" id="PF18264">
    <property type="entry name" value="preSET_CXC"/>
    <property type="match status" value="1"/>
</dbReference>
<dbReference type="InterPro" id="IPR026489">
    <property type="entry name" value="CXC_dom"/>
</dbReference>
<protein>
    <submittedName>
        <fullName evidence="10">Uncharacterized protein</fullName>
    </submittedName>
</protein>
<keyword evidence="11" id="KW-1185">Reference proteome</keyword>
<comment type="caution">
    <text evidence="10">The sequence shown here is derived from an EMBL/GenBank/DDBJ whole genome shotgun (WGS) entry which is preliminary data.</text>
</comment>
<dbReference type="STRING" id="3983.A0A2C9UR54"/>
<feature type="compositionally biased region" description="Low complexity" evidence="7">
    <location>
        <begin position="1"/>
        <end position="14"/>
    </location>
</feature>
<feature type="region of interest" description="Disordered" evidence="7">
    <location>
        <begin position="1"/>
        <end position="29"/>
    </location>
</feature>